<feature type="domain" description="Histidine kinase" evidence="11">
    <location>
        <begin position="241"/>
        <end position="456"/>
    </location>
</feature>
<evidence type="ECO:0000256" key="7">
    <source>
        <dbReference type="ARBA" id="ARBA00022777"/>
    </source>
</evidence>
<keyword evidence="7" id="KW-0418">Kinase</keyword>
<keyword evidence="12" id="KW-0067">ATP-binding</keyword>
<dbReference type="Gene3D" id="1.10.287.130">
    <property type="match status" value="1"/>
</dbReference>
<dbReference type="SMART" id="SM00387">
    <property type="entry name" value="HATPase_c"/>
    <property type="match status" value="1"/>
</dbReference>
<dbReference type="Pfam" id="PF02518">
    <property type="entry name" value="HATPase_c"/>
    <property type="match status" value="1"/>
</dbReference>
<dbReference type="PANTHER" id="PTHR45436">
    <property type="entry name" value="SENSOR HISTIDINE KINASE YKOH"/>
    <property type="match status" value="1"/>
</dbReference>
<feature type="transmembrane region" description="Helical" evidence="10">
    <location>
        <begin position="162"/>
        <end position="180"/>
    </location>
</feature>
<proteinExistence type="predicted"/>
<evidence type="ECO:0000256" key="2">
    <source>
        <dbReference type="ARBA" id="ARBA00004370"/>
    </source>
</evidence>
<dbReference type="Pfam" id="PF00512">
    <property type="entry name" value="HisKA"/>
    <property type="match status" value="1"/>
</dbReference>
<dbReference type="InterPro" id="IPR005467">
    <property type="entry name" value="His_kinase_dom"/>
</dbReference>
<comment type="caution">
    <text evidence="12">The sequence shown here is derived from an EMBL/GenBank/DDBJ whole genome shotgun (WGS) entry which is preliminary data.</text>
</comment>
<dbReference type="InterPro" id="IPR036890">
    <property type="entry name" value="HATPase_C_sf"/>
</dbReference>
<dbReference type="CDD" id="cd00082">
    <property type="entry name" value="HisKA"/>
    <property type="match status" value="1"/>
</dbReference>
<dbReference type="GO" id="GO:0005524">
    <property type="term" value="F:ATP binding"/>
    <property type="evidence" value="ECO:0007669"/>
    <property type="project" value="UniProtKB-KW"/>
</dbReference>
<dbReference type="EC" id="2.7.13.3" evidence="3"/>
<keyword evidence="9 10" id="KW-0472">Membrane</keyword>
<dbReference type="InterPro" id="IPR050428">
    <property type="entry name" value="TCS_sensor_his_kinase"/>
</dbReference>
<evidence type="ECO:0000259" key="11">
    <source>
        <dbReference type="PROSITE" id="PS50109"/>
    </source>
</evidence>
<dbReference type="EMBL" id="JAKIKU010000004">
    <property type="protein sequence ID" value="MCL1045645.1"/>
    <property type="molecule type" value="Genomic_DNA"/>
</dbReference>
<keyword evidence="4" id="KW-0597">Phosphoprotein</keyword>
<reference evidence="12 13" key="1">
    <citation type="submission" date="2022-01" db="EMBL/GenBank/DDBJ databases">
        <title>Whole genome-based taxonomy of the Shewanellaceae.</title>
        <authorList>
            <person name="Martin-Rodriguez A.J."/>
        </authorList>
    </citation>
    <scope>NUCLEOTIDE SEQUENCE [LARGE SCALE GENOMIC DNA]</scope>
    <source>
        <strain evidence="12 13">DSM 24955</strain>
    </source>
</reference>
<comment type="catalytic activity">
    <reaction evidence="1">
        <text>ATP + protein L-histidine = ADP + protein N-phospho-L-histidine.</text>
        <dbReference type="EC" id="2.7.13.3"/>
    </reaction>
</comment>
<dbReference type="InterPro" id="IPR003661">
    <property type="entry name" value="HisK_dim/P_dom"/>
</dbReference>
<keyword evidence="5" id="KW-0808">Transferase</keyword>
<dbReference type="PROSITE" id="PS50109">
    <property type="entry name" value="HIS_KIN"/>
    <property type="match status" value="1"/>
</dbReference>
<dbReference type="InterPro" id="IPR036097">
    <property type="entry name" value="HisK_dim/P_sf"/>
</dbReference>
<dbReference type="Gene3D" id="3.30.565.10">
    <property type="entry name" value="Histidine kinase-like ATPase, C-terminal domain"/>
    <property type="match status" value="1"/>
</dbReference>
<protein>
    <recommendedName>
        <fullName evidence="3">histidine kinase</fullName>
        <ecNumber evidence="3">2.7.13.3</ecNumber>
    </recommendedName>
</protein>
<dbReference type="SMART" id="SM00388">
    <property type="entry name" value="HisKA"/>
    <property type="match status" value="1"/>
</dbReference>
<dbReference type="PRINTS" id="PR00344">
    <property type="entry name" value="BCTRLSENSOR"/>
</dbReference>
<evidence type="ECO:0000256" key="10">
    <source>
        <dbReference type="SAM" id="Phobius"/>
    </source>
</evidence>
<evidence type="ECO:0000256" key="5">
    <source>
        <dbReference type="ARBA" id="ARBA00022679"/>
    </source>
</evidence>
<accession>A0ABT0KP61</accession>
<dbReference type="PANTHER" id="PTHR45436:SF5">
    <property type="entry name" value="SENSOR HISTIDINE KINASE TRCS"/>
    <property type="match status" value="1"/>
</dbReference>
<keyword evidence="8 10" id="KW-1133">Transmembrane helix</keyword>
<gene>
    <name evidence="12" type="ORF">L2737_09930</name>
</gene>
<name>A0ABT0KP61_9GAMM</name>
<organism evidence="12 13">
    <name type="scientific">Shewanella electrodiphila</name>
    <dbReference type="NCBI Taxonomy" id="934143"/>
    <lineage>
        <taxon>Bacteria</taxon>
        <taxon>Pseudomonadati</taxon>
        <taxon>Pseudomonadota</taxon>
        <taxon>Gammaproteobacteria</taxon>
        <taxon>Alteromonadales</taxon>
        <taxon>Shewanellaceae</taxon>
        <taxon>Shewanella</taxon>
    </lineage>
</organism>
<dbReference type="InterPro" id="IPR004358">
    <property type="entry name" value="Sig_transdc_His_kin-like_C"/>
</dbReference>
<dbReference type="SUPFAM" id="SSF55874">
    <property type="entry name" value="ATPase domain of HSP90 chaperone/DNA topoisomerase II/histidine kinase"/>
    <property type="match status" value="1"/>
</dbReference>
<sequence length="461" mass="51477">MISIRSKLSLWLSALIIIATVIGLILFESMLRQAFHDSIINRLEEDLEHIILASHINAGEIIIDQNELSSFYKPAYSGRYFQFNSESQVIRSRSLWDVQLDIELLEQNQTRVWQAKGPKNNDMQLLSIGLGSTSGQKVATLTVAQDLSIGRRVFSEVFGTKLAINIAMLLAMIGGIFIIIRQSFKPVKSIQDSLAKLRQGEINSLEINQIPVEIKPLAETYNELLDYTANQIERSRNNLGNLSHGLKTPLAVMQQQVEVLGLSNPESAEAMQQQLDQIRNMIERKLAAARITGDMLPAAQMVIPRDFEALTNTLDKVHHHKQIDCSVNIIANINRLPIHREDGMELFGNLLDNAYKWAQSNIIVDIDVIASNSKTSEVNSGQTLTLTIEDDGPGVNDDQLNQLTNRGKRLDEAVVGHGLGLSIVKEIIEQYGYNLTFDRSERLGGLRVTIAFNNPKVMTSV</sequence>
<evidence type="ECO:0000256" key="6">
    <source>
        <dbReference type="ARBA" id="ARBA00022692"/>
    </source>
</evidence>
<evidence type="ECO:0000256" key="4">
    <source>
        <dbReference type="ARBA" id="ARBA00022553"/>
    </source>
</evidence>
<evidence type="ECO:0000256" key="1">
    <source>
        <dbReference type="ARBA" id="ARBA00000085"/>
    </source>
</evidence>
<keyword evidence="6 10" id="KW-0812">Transmembrane</keyword>
<comment type="subcellular location">
    <subcellularLocation>
        <location evidence="2">Membrane</location>
    </subcellularLocation>
</comment>
<dbReference type="Proteomes" id="UP001202134">
    <property type="component" value="Unassembled WGS sequence"/>
</dbReference>
<evidence type="ECO:0000313" key="12">
    <source>
        <dbReference type="EMBL" id="MCL1045645.1"/>
    </source>
</evidence>
<dbReference type="SUPFAM" id="SSF47384">
    <property type="entry name" value="Homodimeric domain of signal transducing histidine kinase"/>
    <property type="match status" value="1"/>
</dbReference>
<evidence type="ECO:0000256" key="3">
    <source>
        <dbReference type="ARBA" id="ARBA00012438"/>
    </source>
</evidence>
<dbReference type="InterPro" id="IPR003594">
    <property type="entry name" value="HATPase_dom"/>
</dbReference>
<evidence type="ECO:0000256" key="8">
    <source>
        <dbReference type="ARBA" id="ARBA00022989"/>
    </source>
</evidence>
<keyword evidence="13" id="KW-1185">Reference proteome</keyword>
<dbReference type="RefSeq" id="WP_248955625.1">
    <property type="nucleotide sequence ID" value="NZ_JAKIKU010000004.1"/>
</dbReference>
<evidence type="ECO:0000313" key="13">
    <source>
        <dbReference type="Proteomes" id="UP001202134"/>
    </source>
</evidence>
<evidence type="ECO:0000256" key="9">
    <source>
        <dbReference type="ARBA" id="ARBA00023136"/>
    </source>
</evidence>
<keyword evidence="12" id="KW-0547">Nucleotide-binding</keyword>